<evidence type="ECO:0000259" key="2">
    <source>
        <dbReference type="Pfam" id="PF00248"/>
    </source>
</evidence>
<dbReference type="SUPFAM" id="SSF51430">
    <property type="entry name" value="NAD(P)-linked oxidoreductase"/>
    <property type="match status" value="1"/>
</dbReference>
<reference evidence="3 4" key="1">
    <citation type="submission" date="2020-10" db="EMBL/GenBank/DDBJ databases">
        <title>Ca. Dormibacterota MAGs.</title>
        <authorList>
            <person name="Montgomery K."/>
        </authorList>
    </citation>
    <scope>NUCLEOTIDE SEQUENCE [LARGE SCALE GENOMIC DNA]</scope>
    <source>
        <strain evidence="3">SC8811_S16_3</strain>
    </source>
</reference>
<proteinExistence type="predicted"/>
<dbReference type="PANTHER" id="PTHR43364:SF4">
    <property type="entry name" value="NAD(P)-LINKED OXIDOREDUCTASE SUPERFAMILY PROTEIN"/>
    <property type="match status" value="1"/>
</dbReference>
<feature type="domain" description="NADP-dependent oxidoreductase" evidence="2">
    <location>
        <begin position="15"/>
        <end position="316"/>
    </location>
</feature>
<sequence length="320" mass="34992">MRHAALGASGPQVSRICLGTMLFGSTSDEGASHRMMDTALELGIDFFDVSNSYPSPPDPQTMGRSEEIVGRWLKGRRDAVVLSTKFGSKFQSLKGSRRDVIQACEASLRRLQTDRIDVYWFHQPTLETPFEETLEALDRLLLAGKILYVGASNFEAWHLALLLLAASGHPATRIAAIQPRYNLLHRQPERDLIPLGASAGMGVVPFNPLGAGVLAGRYQRSAEPPPESRFTWGELGRGYRTRYWSEPAFDVADVVSQVAQQEGVTPSRVAVAWLLSRPALTSVIVGASRPEQLRDSAAGAEAILSAYSLALLDEVSRTFI</sequence>
<keyword evidence="1" id="KW-0560">Oxidoreductase</keyword>
<evidence type="ECO:0000313" key="3">
    <source>
        <dbReference type="EMBL" id="MBJ7601784.1"/>
    </source>
</evidence>
<protein>
    <submittedName>
        <fullName evidence="3">Aldo/keto reductase</fullName>
    </submittedName>
</protein>
<accession>A0A934KAH3</accession>
<dbReference type="InterPro" id="IPR023210">
    <property type="entry name" value="NADP_OxRdtase_dom"/>
</dbReference>
<dbReference type="GO" id="GO:0016491">
    <property type="term" value="F:oxidoreductase activity"/>
    <property type="evidence" value="ECO:0007669"/>
    <property type="project" value="UniProtKB-KW"/>
</dbReference>
<comment type="caution">
    <text evidence="3">The sequence shown here is derived from an EMBL/GenBank/DDBJ whole genome shotgun (WGS) entry which is preliminary data.</text>
</comment>
<dbReference type="Pfam" id="PF00248">
    <property type="entry name" value="Aldo_ket_red"/>
    <property type="match status" value="1"/>
</dbReference>
<name>A0A934KAH3_9BACT</name>
<dbReference type="EMBL" id="JAEKNQ010000008">
    <property type="protein sequence ID" value="MBJ7601784.1"/>
    <property type="molecule type" value="Genomic_DNA"/>
</dbReference>
<dbReference type="InterPro" id="IPR036812">
    <property type="entry name" value="NAD(P)_OxRdtase_dom_sf"/>
</dbReference>
<dbReference type="AlphaFoldDB" id="A0A934KAH3"/>
<dbReference type="GO" id="GO:0005829">
    <property type="term" value="C:cytosol"/>
    <property type="evidence" value="ECO:0007669"/>
    <property type="project" value="TreeGrafter"/>
</dbReference>
<gene>
    <name evidence="3" type="ORF">JF888_01085</name>
</gene>
<dbReference type="InterPro" id="IPR050523">
    <property type="entry name" value="AKR_Detox_Biosynth"/>
</dbReference>
<evidence type="ECO:0000256" key="1">
    <source>
        <dbReference type="ARBA" id="ARBA00023002"/>
    </source>
</evidence>
<dbReference type="Gene3D" id="3.20.20.100">
    <property type="entry name" value="NADP-dependent oxidoreductase domain"/>
    <property type="match status" value="1"/>
</dbReference>
<dbReference type="Proteomes" id="UP000620075">
    <property type="component" value="Unassembled WGS sequence"/>
</dbReference>
<dbReference type="RefSeq" id="WP_338176147.1">
    <property type="nucleotide sequence ID" value="NZ_JAEKNQ010000008.1"/>
</dbReference>
<organism evidence="3 4">
    <name type="scientific">Candidatus Dormiibacter inghamiae</name>
    <dbReference type="NCBI Taxonomy" id="3127013"/>
    <lineage>
        <taxon>Bacteria</taxon>
        <taxon>Bacillati</taxon>
        <taxon>Candidatus Dormiibacterota</taxon>
        <taxon>Candidatus Dormibacteria</taxon>
        <taxon>Candidatus Dormibacterales</taxon>
        <taxon>Candidatus Dormibacteraceae</taxon>
        <taxon>Candidatus Dormiibacter</taxon>
    </lineage>
</organism>
<dbReference type="PANTHER" id="PTHR43364">
    <property type="entry name" value="NADH-SPECIFIC METHYLGLYOXAL REDUCTASE-RELATED"/>
    <property type="match status" value="1"/>
</dbReference>
<evidence type="ECO:0000313" key="4">
    <source>
        <dbReference type="Proteomes" id="UP000620075"/>
    </source>
</evidence>